<feature type="transmembrane region" description="Helical" evidence="6">
    <location>
        <begin position="159"/>
        <end position="176"/>
    </location>
</feature>
<organism evidence="7 8">
    <name type="scientific">Hibiscus syriacus</name>
    <name type="common">Rose of Sharon</name>
    <dbReference type="NCBI Taxonomy" id="106335"/>
    <lineage>
        <taxon>Eukaryota</taxon>
        <taxon>Viridiplantae</taxon>
        <taxon>Streptophyta</taxon>
        <taxon>Embryophyta</taxon>
        <taxon>Tracheophyta</taxon>
        <taxon>Spermatophyta</taxon>
        <taxon>Magnoliopsida</taxon>
        <taxon>eudicotyledons</taxon>
        <taxon>Gunneridae</taxon>
        <taxon>Pentapetalae</taxon>
        <taxon>rosids</taxon>
        <taxon>malvids</taxon>
        <taxon>Malvales</taxon>
        <taxon>Malvaceae</taxon>
        <taxon>Malvoideae</taxon>
        <taxon>Hibiscus</taxon>
    </lineage>
</organism>
<dbReference type="InterPro" id="IPR036259">
    <property type="entry name" value="MFS_trans_sf"/>
</dbReference>
<accession>A0A6A2Y025</accession>
<evidence type="ECO:0000256" key="6">
    <source>
        <dbReference type="SAM" id="Phobius"/>
    </source>
</evidence>
<feature type="transmembrane region" description="Helical" evidence="6">
    <location>
        <begin position="74"/>
        <end position="94"/>
    </location>
</feature>
<dbReference type="GO" id="GO:0016020">
    <property type="term" value="C:membrane"/>
    <property type="evidence" value="ECO:0007669"/>
    <property type="project" value="UniProtKB-SubCell"/>
</dbReference>
<comment type="subcellular location">
    <subcellularLocation>
        <location evidence="1">Membrane</location>
        <topology evidence="1">Multi-pass membrane protein</topology>
    </subcellularLocation>
</comment>
<evidence type="ECO:0000256" key="3">
    <source>
        <dbReference type="ARBA" id="ARBA00022692"/>
    </source>
</evidence>
<evidence type="ECO:0000256" key="1">
    <source>
        <dbReference type="ARBA" id="ARBA00004141"/>
    </source>
</evidence>
<keyword evidence="5 6" id="KW-0472">Membrane</keyword>
<evidence type="ECO:0000256" key="5">
    <source>
        <dbReference type="ARBA" id="ARBA00023136"/>
    </source>
</evidence>
<sequence>MVLVESLGERDGSNDEVVVDYRGIRWIRCEFSERICMVGISMNLVTYNNNNNNKIQFILDRKSAYFGGEIRNNIAISASIIALGVILLTVATTIPRVRPPPYDGYRIQHHECIEANSRQLAFLYAVLYTIALGGGGIKSNVSGFGSNQFDVKDPKDEKAMIFFFNRFYFGVSIVLGNKTSNFPITRLVRMRNKSGKIIPEIDNGVQPIMPTSLNCCKSFTKERKFTGVYKTLEREIE</sequence>
<name>A0A6A2Y025_HIBSY</name>
<dbReference type="PANTHER" id="PTHR11654">
    <property type="entry name" value="OLIGOPEPTIDE TRANSPORTER-RELATED"/>
    <property type="match status" value="1"/>
</dbReference>
<dbReference type="EMBL" id="VEPZ02001387">
    <property type="protein sequence ID" value="KAE8676330.1"/>
    <property type="molecule type" value="Genomic_DNA"/>
</dbReference>
<evidence type="ECO:0000256" key="4">
    <source>
        <dbReference type="ARBA" id="ARBA00022989"/>
    </source>
</evidence>
<evidence type="ECO:0000313" key="7">
    <source>
        <dbReference type="EMBL" id="KAE8676330.1"/>
    </source>
</evidence>
<evidence type="ECO:0000313" key="8">
    <source>
        <dbReference type="Proteomes" id="UP000436088"/>
    </source>
</evidence>
<keyword evidence="3 6" id="KW-0812">Transmembrane</keyword>
<comment type="similarity">
    <text evidence="2">Belongs to the major facilitator superfamily. Proton-dependent oligopeptide transporter (POT/PTR) (TC 2.A.17) family.</text>
</comment>
<keyword evidence="8" id="KW-1185">Reference proteome</keyword>
<protein>
    <submittedName>
        <fullName evidence="7">Major facilitator superfamily protein isoform 2</fullName>
    </submittedName>
</protein>
<keyword evidence="4 6" id="KW-1133">Transmembrane helix</keyword>
<gene>
    <name evidence="7" type="ORF">F3Y22_tig00111621pilonHSYRG00548</name>
</gene>
<dbReference type="GO" id="GO:0022857">
    <property type="term" value="F:transmembrane transporter activity"/>
    <property type="evidence" value="ECO:0007669"/>
    <property type="project" value="InterPro"/>
</dbReference>
<dbReference type="Gene3D" id="1.20.1250.20">
    <property type="entry name" value="MFS general substrate transporter like domains"/>
    <property type="match status" value="1"/>
</dbReference>
<dbReference type="InterPro" id="IPR000109">
    <property type="entry name" value="POT_fam"/>
</dbReference>
<evidence type="ECO:0000256" key="2">
    <source>
        <dbReference type="ARBA" id="ARBA00005982"/>
    </source>
</evidence>
<comment type="caution">
    <text evidence="7">The sequence shown here is derived from an EMBL/GenBank/DDBJ whole genome shotgun (WGS) entry which is preliminary data.</text>
</comment>
<proteinExistence type="inferred from homology"/>
<dbReference type="AlphaFoldDB" id="A0A6A2Y025"/>
<feature type="transmembrane region" description="Helical" evidence="6">
    <location>
        <begin position="120"/>
        <end position="139"/>
    </location>
</feature>
<dbReference type="Proteomes" id="UP000436088">
    <property type="component" value="Unassembled WGS sequence"/>
</dbReference>
<dbReference type="Pfam" id="PF00854">
    <property type="entry name" value="PTR2"/>
    <property type="match status" value="1"/>
</dbReference>
<reference evidence="7" key="1">
    <citation type="submission" date="2019-09" db="EMBL/GenBank/DDBJ databases">
        <title>Draft genome information of white flower Hibiscus syriacus.</title>
        <authorList>
            <person name="Kim Y.-M."/>
        </authorList>
    </citation>
    <scope>NUCLEOTIDE SEQUENCE [LARGE SCALE GENOMIC DNA]</scope>
    <source>
        <strain evidence="7">YM2019G1</strain>
    </source>
</reference>